<comment type="caution">
    <text evidence="1">The sequence shown here is derived from an EMBL/GenBank/DDBJ whole genome shotgun (WGS) entry which is preliminary data.</text>
</comment>
<dbReference type="Proteomes" id="UP000032407">
    <property type="component" value="Unassembled WGS sequence"/>
</dbReference>
<gene>
    <name evidence="1" type="ORF">C797_18542</name>
</gene>
<accession>A0A9X0F755</accession>
<evidence type="ECO:0000313" key="1">
    <source>
        <dbReference type="EMBL" id="KIU73335.1"/>
    </source>
</evidence>
<proteinExistence type="predicted"/>
<dbReference type="EMBL" id="AMYJ01000027">
    <property type="protein sequence ID" value="KIU73335.1"/>
    <property type="molecule type" value="Genomic_DNA"/>
</dbReference>
<sequence>MNTNVSTIGSQVTCMLNQRAAYFQLKKVCISKFLRLYQLLEDFFLNFCESGRISMTKWETSVIKKDN</sequence>
<name>A0A9X0F755_BACTU</name>
<protein>
    <submittedName>
        <fullName evidence="1">Uncharacterized protein</fullName>
    </submittedName>
</protein>
<dbReference type="AlphaFoldDB" id="A0A9X0F755"/>
<organism evidence="1 2">
    <name type="scientific">Bacillus thuringiensis Sbt003</name>
    <dbReference type="NCBI Taxonomy" id="1235825"/>
    <lineage>
        <taxon>Bacteria</taxon>
        <taxon>Bacillati</taxon>
        <taxon>Bacillota</taxon>
        <taxon>Bacilli</taxon>
        <taxon>Bacillales</taxon>
        <taxon>Bacillaceae</taxon>
        <taxon>Bacillus</taxon>
        <taxon>Bacillus cereus group</taxon>
    </lineage>
</organism>
<evidence type="ECO:0000313" key="2">
    <source>
        <dbReference type="Proteomes" id="UP000032407"/>
    </source>
</evidence>
<reference evidence="1 2" key="1">
    <citation type="journal article" date="2015" name="Sci. Rep.">
        <title>The expression and crystallization of Cry65Aa require two C-termini, revealing a novel evolutionary strategy of Bacillus thuringiensis Cry proteins.</title>
        <authorList>
            <person name="Peng D.H."/>
            <person name="Pang C.Y."/>
            <person name="Wu H."/>
            <person name="Huang Q."/>
            <person name="Zheng J.S."/>
            <person name="Sun M."/>
        </authorList>
    </citation>
    <scope>NUCLEOTIDE SEQUENCE [LARGE SCALE GENOMIC DNA]</scope>
    <source>
        <strain evidence="1 2">Sbt003</strain>
    </source>
</reference>